<gene>
    <name evidence="2" type="ORF">CTEN210_16470</name>
</gene>
<feature type="region of interest" description="Disordered" evidence="1">
    <location>
        <begin position="26"/>
        <end position="71"/>
    </location>
</feature>
<dbReference type="Proteomes" id="UP001054902">
    <property type="component" value="Unassembled WGS sequence"/>
</dbReference>
<protein>
    <submittedName>
        <fullName evidence="2">Uncharacterized protein</fullName>
    </submittedName>
</protein>
<evidence type="ECO:0000256" key="1">
    <source>
        <dbReference type="SAM" id="MobiDB-lite"/>
    </source>
</evidence>
<dbReference type="AlphaFoldDB" id="A0AAD3D8W6"/>
<dbReference type="EMBL" id="BLLK01000069">
    <property type="protein sequence ID" value="GFH59994.1"/>
    <property type="molecule type" value="Genomic_DNA"/>
</dbReference>
<name>A0AAD3D8W6_9STRA</name>
<keyword evidence="3" id="KW-1185">Reference proteome</keyword>
<organism evidence="2 3">
    <name type="scientific">Chaetoceros tenuissimus</name>
    <dbReference type="NCBI Taxonomy" id="426638"/>
    <lineage>
        <taxon>Eukaryota</taxon>
        <taxon>Sar</taxon>
        <taxon>Stramenopiles</taxon>
        <taxon>Ochrophyta</taxon>
        <taxon>Bacillariophyta</taxon>
        <taxon>Coscinodiscophyceae</taxon>
        <taxon>Chaetocerotophycidae</taxon>
        <taxon>Chaetocerotales</taxon>
        <taxon>Chaetocerotaceae</taxon>
        <taxon>Chaetoceros</taxon>
    </lineage>
</organism>
<reference evidence="2 3" key="1">
    <citation type="journal article" date="2021" name="Sci. Rep.">
        <title>The genome of the diatom Chaetoceros tenuissimus carries an ancient integrated fragment of an extant virus.</title>
        <authorList>
            <person name="Hongo Y."/>
            <person name="Kimura K."/>
            <person name="Takaki Y."/>
            <person name="Yoshida Y."/>
            <person name="Baba S."/>
            <person name="Kobayashi G."/>
            <person name="Nagasaki K."/>
            <person name="Hano T."/>
            <person name="Tomaru Y."/>
        </authorList>
    </citation>
    <scope>NUCLEOTIDE SEQUENCE [LARGE SCALE GENOMIC DNA]</scope>
    <source>
        <strain evidence="2 3">NIES-3715</strain>
    </source>
</reference>
<proteinExistence type="predicted"/>
<sequence length="130" mass="14583">MTSIHTKVPLDNEFFLEDPSPPAIAPCTPSIRIMDLPSSPPLMKRRSTHETPKTLDPNTIKQDGSKSHPLKPKKVMTVHSEFDFLFSLTTNDEIDAGRKTNVSKRKIVPMTLPTIASPKRTRRVIKIVTP</sequence>
<accession>A0AAD3D8W6</accession>
<evidence type="ECO:0000313" key="2">
    <source>
        <dbReference type="EMBL" id="GFH59994.1"/>
    </source>
</evidence>
<evidence type="ECO:0000313" key="3">
    <source>
        <dbReference type="Proteomes" id="UP001054902"/>
    </source>
</evidence>
<comment type="caution">
    <text evidence="2">The sequence shown here is derived from an EMBL/GenBank/DDBJ whole genome shotgun (WGS) entry which is preliminary data.</text>
</comment>